<reference evidence="3 4" key="1">
    <citation type="journal article" date="2018" name="MBio">
        <title>Comparative Genomics Reveals the Core Gene Toolbox for the Fungus-Insect Symbiosis.</title>
        <authorList>
            <person name="Wang Y."/>
            <person name="Stata M."/>
            <person name="Wang W."/>
            <person name="Stajich J.E."/>
            <person name="White M.M."/>
            <person name="Moncalvo J.M."/>
        </authorList>
    </citation>
    <scope>NUCLEOTIDE SEQUENCE [LARGE SCALE GENOMIC DNA]</scope>
    <source>
        <strain evidence="3 4">SC-DP-2</strain>
    </source>
</reference>
<dbReference type="GO" id="GO:0005634">
    <property type="term" value="C:nucleus"/>
    <property type="evidence" value="ECO:0007669"/>
    <property type="project" value="TreeGrafter"/>
</dbReference>
<dbReference type="PANTHER" id="PTHR10539">
    <property type="entry name" value="26S PROTEASOME NON-ATPASE REGULATORY SUBUNIT 13"/>
    <property type="match status" value="1"/>
</dbReference>
<evidence type="ECO:0000256" key="1">
    <source>
        <dbReference type="ARBA" id="ARBA00006207"/>
    </source>
</evidence>
<sequence length="166" mass="19162">LSHPIIQTLKDSEQFWLYELLLSFNNGDISSLMNLRDRLQNHPLLLQKVDFLQKKMRLMALVEIVFKKQGSGDKNDQSIPFEVLASDIKVAVSDIEHLVMMALSLRLIDGKIDEISKCVNFKWVQPRYLDKSQIKTMAVRLDYLNLRSLAMINEMNGQISSFSGKY</sequence>
<dbReference type="GO" id="GO:0006511">
    <property type="term" value="P:ubiquitin-dependent protein catabolic process"/>
    <property type="evidence" value="ECO:0007669"/>
    <property type="project" value="TreeGrafter"/>
</dbReference>
<feature type="domain" description="PCI" evidence="2">
    <location>
        <begin position="1"/>
        <end position="126"/>
    </location>
</feature>
<gene>
    <name evidence="3" type="ORF">BB560_004416</name>
</gene>
<dbReference type="SMART" id="SM00088">
    <property type="entry name" value="PINT"/>
    <property type="match status" value="1"/>
</dbReference>
<dbReference type="GO" id="GO:0008541">
    <property type="term" value="C:proteasome regulatory particle, lid subcomplex"/>
    <property type="evidence" value="ECO:0007669"/>
    <property type="project" value="TreeGrafter"/>
</dbReference>
<dbReference type="GO" id="GO:0005829">
    <property type="term" value="C:cytosol"/>
    <property type="evidence" value="ECO:0007669"/>
    <property type="project" value="TreeGrafter"/>
</dbReference>
<protein>
    <recommendedName>
        <fullName evidence="2">PCI domain-containing protein</fullName>
    </recommendedName>
</protein>
<dbReference type="Proteomes" id="UP000245609">
    <property type="component" value="Unassembled WGS sequence"/>
</dbReference>
<comment type="similarity">
    <text evidence="1">Belongs to the proteasome subunit S11 family.</text>
</comment>
<dbReference type="InterPro" id="IPR035298">
    <property type="entry name" value="PSMD13"/>
</dbReference>
<dbReference type="EMBL" id="MBFS01001304">
    <property type="protein sequence ID" value="PVV01176.1"/>
    <property type="molecule type" value="Genomic_DNA"/>
</dbReference>
<proteinExistence type="inferred from homology"/>
<feature type="non-terminal residue" evidence="3">
    <location>
        <position position="1"/>
    </location>
</feature>
<dbReference type="AlphaFoldDB" id="A0A2T9Z999"/>
<dbReference type="SUPFAM" id="SSF46785">
    <property type="entry name" value="Winged helix' DNA-binding domain"/>
    <property type="match status" value="1"/>
</dbReference>
<comment type="caution">
    <text evidence="3">The sequence shown here is derived from an EMBL/GenBank/DDBJ whole genome shotgun (WGS) entry which is preliminary data.</text>
</comment>
<evidence type="ECO:0000259" key="2">
    <source>
        <dbReference type="PROSITE" id="PS50250"/>
    </source>
</evidence>
<dbReference type="InterPro" id="IPR000717">
    <property type="entry name" value="PCI_dom"/>
</dbReference>
<dbReference type="Pfam" id="PF01399">
    <property type="entry name" value="PCI"/>
    <property type="match status" value="1"/>
</dbReference>
<dbReference type="PROSITE" id="PS50250">
    <property type="entry name" value="PCI"/>
    <property type="match status" value="1"/>
</dbReference>
<keyword evidence="4" id="KW-1185">Reference proteome</keyword>
<evidence type="ECO:0000313" key="3">
    <source>
        <dbReference type="EMBL" id="PVV01176.1"/>
    </source>
</evidence>
<name>A0A2T9Z999_9FUNG</name>
<accession>A0A2T9Z999</accession>
<dbReference type="OrthoDB" id="2917465at2759"/>
<dbReference type="InterPro" id="IPR036390">
    <property type="entry name" value="WH_DNA-bd_sf"/>
</dbReference>
<dbReference type="STRING" id="133381.A0A2T9Z999"/>
<evidence type="ECO:0000313" key="4">
    <source>
        <dbReference type="Proteomes" id="UP000245609"/>
    </source>
</evidence>
<dbReference type="GO" id="GO:0005198">
    <property type="term" value="F:structural molecule activity"/>
    <property type="evidence" value="ECO:0007669"/>
    <property type="project" value="TreeGrafter"/>
</dbReference>
<organism evidence="3 4">
    <name type="scientific">Smittium megazygosporum</name>
    <dbReference type="NCBI Taxonomy" id="133381"/>
    <lineage>
        <taxon>Eukaryota</taxon>
        <taxon>Fungi</taxon>
        <taxon>Fungi incertae sedis</taxon>
        <taxon>Zoopagomycota</taxon>
        <taxon>Kickxellomycotina</taxon>
        <taxon>Harpellomycetes</taxon>
        <taxon>Harpellales</taxon>
        <taxon>Legeriomycetaceae</taxon>
        <taxon>Smittium</taxon>
    </lineage>
</organism>
<dbReference type="PANTHER" id="PTHR10539:SF0">
    <property type="entry name" value="26S PROTEASOME NON-ATPASE REGULATORY SUBUNIT 13"/>
    <property type="match status" value="1"/>
</dbReference>